<feature type="transmembrane region" description="Helical" evidence="1">
    <location>
        <begin position="39"/>
        <end position="59"/>
    </location>
</feature>
<dbReference type="InterPro" id="IPR010559">
    <property type="entry name" value="Sig_transdc_His_kin_internal"/>
</dbReference>
<organism evidence="3">
    <name type="scientific">Paraprevotella clara</name>
    <dbReference type="NCBI Taxonomy" id="454154"/>
    <lineage>
        <taxon>Bacteria</taxon>
        <taxon>Pseudomonadati</taxon>
        <taxon>Bacteroidota</taxon>
        <taxon>Bacteroidia</taxon>
        <taxon>Bacteroidales</taxon>
        <taxon>Prevotellaceae</taxon>
        <taxon>Paraprevotella</taxon>
    </lineage>
</organism>
<dbReference type="InterPro" id="IPR036890">
    <property type="entry name" value="HATPase_C_sf"/>
</dbReference>
<keyword evidence="3" id="KW-0418">Kinase</keyword>
<dbReference type="Pfam" id="PF06580">
    <property type="entry name" value="His_kinase"/>
    <property type="match status" value="1"/>
</dbReference>
<gene>
    <name evidence="3" type="ORF">PCLFYP37_02772</name>
</gene>
<accession>A0A6N3EL16</accession>
<protein>
    <submittedName>
        <fullName evidence="3">Putative sensor-like histidine kinase</fullName>
        <ecNumber evidence="3">2.7.13.3</ecNumber>
    </submittedName>
</protein>
<dbReference type="RefSeq" id="WP_412442945.1">
    <property type="nucleotide sequence ID" value="NZ_CACRUT010000016.1"/>
</dbReference>
<dbReference type="GO" id="GO:0016020">
    <property type="term" value="C:membrane"/>
    <property type="evidence" value="ECO:0007669"/>
    <property type="project" value="InterPro"/>
</dbReference>
<dbReference type="EC" id="2.7.13.3" evidence="3"/>
<dbReference type="PROSITE" id="PS51257">
    <property type="entry name" value="PROKAR_LIPOPROTEIN"/>
    <property type="match status" value="1"/>
</dbReference>
<keyword evidence="3" id="KW-0808">Transferase</keyword>
<keyword evidence="1" id="KW-1133">Transmembrane helix</keyword>
<keyword evidence="1" id="KW-0812">Transmembrane</keyword>
<sequence>MVGKRMFWGVVLLAILTLAACIATFSALAGSFQGEVILLNFAMNVPMCIIIGYADYKLVALLHKRQKNTDALSIVANVVVSNLAIGSLFILYYLISRSARFDEPESLWQRLLPAILCNSIIVLIIEAFFYNNLFLANKARLAKVEQEKAKYQLENLKRQINPHFLFNCLNVLSALTYQDAGKANLFAKKLSSVYRYLLLTQEEAKVNLQEELDFVNAYIYLEQIRFGETLCIHMTYDKEALRKHIVPASIQMLIENALKHNINTRDFPLKIDIRINKEHVIVTNNLQLRNTVNRNGVGLKNLEEQYRIHGHRIEIKKSDMDFTVVLPLF</sequence>
<reference evidence="3" key="1">
    <citation type="submission" date="2019-11" db="EMBL/GenBank/DDBJ databases">
        <authorList>
            <person name="Feng L."/>
        </authorList>
    </citation>
    <scope>NUCLEOTIDE SEQUENCE</scope>
    <source>
        <strain evidence="3">PclaraLFYP37</strain>
    </source>
</reference>
<dbReference type="EMBL" id="CACRUT010000016">
    <property type="protein sequence ID" value="VYU40468.1"/>
    <property type="molecule type" value="Genomic_DNA"/>
</dbReference>
<dbReference type="Gene3D" id="3.30.565.10">
    <property type="entry name" value="Histidine kinase-like ATPase, C-terminal domain"/>
    <property type="match status" value="1"/>
</dbReference>
<evidence type="ECO:0000313" key="3">
    <source>
        <dbReference type="EMBL" id="VYU40468.1"/>
    </source>
</evidence>
<feature type="transmembrane region" description="Helical" evidence="1">
    <location>
        <begin position="107"/>
        <end position="130"/>
    </location>
</feature>
<dbReference type="PANTHER" id="PTHR34220">
    <property type="entry name" value="SENSOR HISTIDINE KINASE YPDA"/>
    <property type="match status" value="1"/>
</dbReference>
<dbReference type="InterPro" id="IPR050640">
    <property type="entry name" value="Bact_2-comp_sensor_kinase"/>
</dbReference>
<dbReference type="SUPFAM" id="SSF55874">
    <property type="entry name" value="ATPase domain of HSP90 chaperone/DNA topoisomerase II/histidine kinase"/>
    <property type="match status" value="1"/>
</dbReference>
<evidence type="ECO:0000256" key="1">
    <source>
        <dbReference type="SAM" id="Phobius"/>
    </source>
</evidence>
<feature type="domain" description="Signal transduction histidine kinase internal region" evidence="2">
    <location>
        <begin position="152"/>
        <end position="229"/>
    </location>
</feature>
<evidence type="ECO:0000259" key="2">
    <source>
        <dbReference type="Pfam" id="PF06580"/>
    </source>
</evidence>
<dbReference type="GO" id="GO:0000155">
    <property type="term" value="F:phosphorelay sensor kinase activity"/>
    <property type="evidence" value="ECO:0007669"/>
    <property type="project" value="InterPro"/>
</dbReference>
<keyword evidence="1" id="KW-0472">Membrane</keyword>
<dbReference type="PANTHER" id="PTHR34220:SF7">
    <property type="entry name" value="SENSOR HISTIDINE KINASE YPDA"/>
    <property type="match status" value="1"/>
</dbReference>
<proteinExistence type="predicted"/>
<dbReference type="AlphaFoldDB" id="A0A6N3EL16"/>
<feature type="transmembrane region" description="Helical" evidence="1">
    <location>
        <begin position="71"/>
        <end position="95"/>
    </location>
</feature>
<name>A0A6N3EL16_9BACT</name>